<protein>
    <submittedName>
        <fullName evidence="1 3">Uncharacterized protein</fullName>
    </submittedName>
</protein>
<reference evidence="3" key="2">
    <citation type="submission" date="2020-12" db="UniProtKB">
        <authorList>
            <consortium name="WormBaseParasite"/>
        </authorList>
    </citation>
    <scope>IDENTIFICATION</scope>
</reference>
<sequence>MLQLSGFLNCSNGENLSSNHHINLYEVSRYNHNYKIGNSKLFSNKSFLLKANIELETDYFFQIKSKCGLPNNSSCHRVTKYEFDFLYHYEIIPITNKIFFGTIFLDEYYDGSFIICDDDNEFPGFYIPDSLEYLMHILRN</sequence>
<evidence type="ECO:0000313" key="4">
    <source>
        <dbReference type="WormBase" id="SRAE_2000516600"/>
    </source>
</evidence>
<evidence type="ECO:0000313" key="1">
    <source>
        <dbReference type="EMBL" id="CEF70536.1"/>
    </source>
</evidence>
<dbReference type="WormBase" id="SRAE_2000516600">
    <property type="protein sequence ID" value="SRP10143"/>
    <property type="gene ID" value="WBGene00265421"/>
</dbReference>
<evidence type="ECO:0000313" key="2">
    <source>
        <dbReference type="Proteomes" id="UP000035682"/>
    </source>
</evidence>
<proteinExistence type="predicted"/>
<gene>
    <name evidence="1 3 4" type="ORF">SRAE_2000516600</name>
</gene>
<accession>A0A090LQT2</accession>
<dbReference type="Proteomes" id="UP000035682">
    <property type="component" value="Unplaced"/>
</dbReference>
<dbReference type="RefSeq" id="XP_024509733.1">
    <property type="nucleotide sequence ID" value="XM_024644144.1"/>
</dbReference>
<dbReference type="WBParaSite" id="SRAE_2000516600.1">
    <property type="protein sequence ID" value="SRAE_2000516600.1"/>
    <property type="gene ID" value="WBGene00265421"/>
</dbReference>
<evidence type="ECO:0000313" key="3">
    <source>
        <dbReference type="WBParaSite" id="SRAE_2000516600.1"/>
    </source>
</evidence>
<reference evidence="1 2" key="1">
    <citation type="submission" date="2014-09" db="EMBL/GenBank/DDBJ databases">
        <authorList>
            <person name="Martin A.A."/>
        </authorList>
    </citation>
    <scope>NUCLEOTIDE SEQUENCE</scope>
    <source>
        <strain evidence="2">ED321</strain>
        <strain evidence="1">ED321 Heterogonic</strain>
    </source>
</reference>
<dbReference type="GeneID" id="36382914"/>
<organism evidence="1">
    <name type="scientific">Strongyloides ratti</name>
    <name type="common">Parasitic roundworm</name>
    <dbReference type="NCBI Taxonomy" id="34506"/>
    <lineage>
        <taxon>Eukaryota</taxon>
        <taxon>Metazoa</taxon>
        <taxon>Ecdysozoa</taxon>
        <taxon>Nematoda</taxon>
        <taxon>Chromadorea</taxon>
        <taxon>Rhabditida</taxon>
        <taxon>Tylenchina</taxon>
        <taxon>Panagrolaimomorpha</taxon>
        <taxon>Strongyloidoidea</taxon>
        <taxon>Strongyloididae</taxon>
        <taxon>Strongyloides</taxon>
    </lineage>
</organism>
<dbReference type="AlphaFoldDB" id="A0A090LQT2"/>
<keyword evidence="2" id="KW-1185">Reference proteome</keyword>
<dbReference type="EMBL" id="LN609529">
    <property type="protein sequence ID" value="CEF70536.1"/>
    <property type="molecule type" value="Genomic_DNA"/>
</dbReference>
<name>A0A090LQT2_STRRB</name>
<dbReference type="CTD" id="36382914"/>